<feature type="region of interest" description="Disordered" evidence="1">
    <location>
        <begin position="288"/>
        <end position="343"/>
    </location>
</feature>
<dbReference type="PANTHER" id="PTHR46369">
    <property type="entry name" value="PROTEIN CELLULOSE SYNTHASE INTERACTIVE 1"/>
    <property type="match status" value="1"/>
</dbReference>
<keyword evidence="3" id="KW-1185">Reference proteome</keyword>
<evidence type="ECO:0000256" key="1">
    <source>
        <dbReference type="SAM" id="MobiDB-lite"/>
    </source>
</evidence>
<dbReference type="GO" id="GO:2001006">
    <property type="term" value="P:regulation of cellulose biosynthetic process"/>
    <property type="evidence" value="ECO:0007669"/>
    <property type="project" value="InterPro"/>
</dbReference>
<reference evidence="2 3" key="1">
    <citation type="journal article" date="2022" name="Nat. Genet.">
        <title>Improved pea reference genome and pan-genome highlight genomic features and evolutionary characteristics.</title>
        <authorList>
            <person name="Yang T."/>
            <person name="Liu R."/>
            <person name="Luo Y."/>
            <person name="Hu S."/>
            <person name="Wang D."/>
            <person name="Wang C."/>
            <person name="Pandey M.K."/>
            <person name="Ge S."/>
            <person name="Xu Q."/>
            <person name="Li N."/>
            <person name="Li G."/>
            <person name="Huang Y."/>
            <person name="Saxena R.K."/>
            <person name="Ji Y."/>
            <person name="Li M."/>
            <person name="Yan X."/>
            <person name="He Y."/>
            <person name="Liu Y."/>
            <person name="Wang X."/>
            <person name="Xiang C."/>
            <person name="Varshney R.K."/>
            <person name="Ding H."/>
            <person name="Gao S."/>
            <person name="Zong X."/>
        </authorList>
    </citation>
    <scope>NUCLEOTIDE SEQUENCE [LARGE SCALE GENOMIC DNA]</scope>
    <source>
        <strain evidence="2 3">cv. Zhongwan 6</strain>
    </source>
</reference>
<name>A0A9D4XX89_PEA</name>
<gene>
    <name evidence="2" type="ORF">KIW84_031921</name>
</gene>
<accession>A0A9D4XX89</accession>
<dbReference type="PANTHER" id="PTHR46369:SF3">
    <property type="entry name" value="CELLULOSE SYNTHASE-INTERACTIVE PROTEIN"/>
    <property type="match status" value="1"/>
</dbReference>
<dbReference type="GO" id="GO:0010330">
    <property type="term" value="C:cellulose synthase complex"/>
    <property type="evidence" value="ECO:0007669"/>
    <property type="project" value="InterPro"/>
</dbReference>
<dbReference type="EMBL" id="JAMSHJ010000003">
    <property type="protein sequence ID" value="KAI5426301.1"/>
    <property type="molecule type" value="Genomic_DNA"/>
</dbReference>
<dbReference type="GO" id="GO:0051211">
    <property type="term" value="P:anisotropic cell growth"/>
    <property type="evidence" value="ECO:0007669"/>
    <property type="project" value="InterPro"/>
</dbReference>
<feature type="region of interest" description="Disordered" evidence="1">
    <location>
        <begin position="388"/>
        <end position="417"/>
    </location>
</feature>
<dbReference type="Proteomes" id="UP001058974">
    <property type="component" value="Chromosome 3"/>
</dbReference>
<sequence>MWAQYIAGSAKFPGVRIRGISRSVGVEKGDMPHVRCPTPRDYVSHQVFSPTVRTAVDFRSNSFDDRNDFPIVEKNQVLNTNFNSPLSRSSSGAVSNVLASPNHHFMSPTSSTRKLLRILTNNAPIAKGPLAAKVVELLFLLLARHDLAPDGQHTIEPLIPLFDSPISVVQQLADDLLSHLLLEEHFQKDPVTPKKKLDYLVSSRPTAVNLSDATTKLKEIILKAAATTSEARDGNCSKQLLEEVVSGVNAGETLGIKISSVAGLEVEAIDKLLHISVEVDVNGDHSAERSGVDRLTNQNSPTVHRQSDSARGTYDDVLLSRGVDNPEDFNEREHGKNSDISAENYANEDKMLRTECEHVVLAMPAKSGLCSSATDFAAERVEENSDIKEVHDEDAGQELHKASSSFHSQEMDKQLDSKGSKLNAIGAEEAEECTSTTTDASSMSTIVAMSDADAKVEFDLNEGFGADEGKRGELNNIATSGSAPSV</sequence>
<dbReference type="Gene3D" id="1.20.120.420">
    <property type="entry name" value="translation initiation factor eif-2b, domain 1"/>
    <property type="match status" value="1"/>
</dbReference>
<evidence type="ECO:0000313" key="2">
    <source>
        <dbReference type="EMBL" id="KAI5426301.1"/>
    </source>
</evidence>
<dbReference type="Gramene" id="Psat03G0192100-T1">
    <property type="protein sequence ID" value="KAI5426301.1"/>
    <property type="gene ID" value="KIW84_031921"/>
</dbReference>
<dbReference type="InterPro" id="IPR044297">
    <property type="entry name" value="CSI1/2/3"/>
</dbReference>
<organism evidence="2 3">
    <name type="scientific">Pisum sativum</name>
    <name type="common">Garden pea</name>
    <name type="synonym">Lathyrus oleraceus</name>
    <dbReference type="NCBI Taxonomy" id="3888"/>
    <lineage>
        <taxon>Eukaryota</taxon>
        <taxon>Viridiplantae</taxon>
        <taxon>Streptophyta</taxon>
        <taxon>Embryophyta</taxon>
        <taxon>Tracheophyta</taxon>
        <taxon>Spermatophyta</taxon>
        <taxon>Magnoliopsida</taxon>
        <taxon>eudicotyledons</taxon>
        <taxon>Gunneridae</taxon>
        <taxon>Pentapetalae</taxon>
        <taxon>rosids</taxon>
        <taxon>fabids</taxon>
        <taxon>Fabales</taxon>
        <taxon>Fabaceae</taxon>
        <taxon>Papilionoideae</taxon>
        <taxon>50 kb inversion clade</taxon>
        <taxon>NPAAA clade</taxon>
        <taxon>Hologalegina</taxon>
        <taxon>IRL clade</taxon>
        <taxon>Fabeae</taxon>
        <taxon>Lathyrus</taxon>
    </lineage>
</organism>
<dbReference type="AlphaFoldDB" id="A0A9D4XX89"/>
<proteinExistence type="predicted"/>
<dbReference type="GO" id="GO:0008017">
    <property type="term" value="F:microtubule binding"/>
    <property type="evidence" value="ECO:0007669"/>
    <property type="project" value="InterPro"/>
</dbReference>
<feature type="compositionally biased region" description="Polar residues" evidence="1">
    <location>
        <begin position="295"/>
        <end position="304"/>
    </location>
</feature>
<feature type="region of interest" description="Disordered" evidence="1">
    <location>
        <begin position="464"/>
        <end position="486"/>
    </location>
</feature>
<feature type="compositionally biased region" description="Basic and acidic residues" evidence="1">
    <location>
        <begin position="388"/>
        <end position="401"/>
    </location>
</feature>
<protein>
    <submittedName>
        <fullName evidence="2">Uncharacterized protein</fullName>
    </submittedName>
</protein>
<comment type="caution">
    <text evidence="2">The sequence shown here is derived from an EMBL/GenBank/DDBJ whole genome shotgun (WGS) entry which is preliminary data.</text>
</comment>
<evidence type="ECO:0000313" key="3">
    <source>
        <dbReference type="Proteomes" id="UP001058974"/>
    </source>
</evidence>
<feature type="compositionally biased region" description="Polar residues" evidence="1">
    <location>
        <begin position="476"/>
        <end position="486"/>
    </location>
</feature>
<dbReference type="InterPro" id="IPR027363">
    <property type="entry name" value="M1Pi_N"/>
</dbReference>